<dbReference type="PANTHER" id="PTHR28218">
    <property type="entry name" value="VPS4-ASSOCIATED PROTEIN 1"/>
    <property type="match status" value="1"/>
</dbReference>
<evidence type="ECO:0000313" key="3">
    <source>
        <dbReference type="Proteomes" id="UP000192927"/>
    </source>
</evidence>
<dbReference type="InterPro" id="IPR013640">
    <property type="entry name" value="Vfa1"/>
</dbReference>
<proteinExistence type="predicted"/>
<dbReference type="GO" id="GO:0007034">
    <property type="term" value="P:vacuolar transport"/>
    <property type="evidence" value="ECO:0007669"/>
    <property type="project" value="TreeGrafter"/>
</dbReference>
<protein>
    <submittedName>
        <fullName evidence="2">VPS4-associated protein 1</fullName>
    </submittedName>
</protein>
<dbReference type="AlphaFoldDB" id="A0A1W5DCZ2"/>
<feature type="compositionally biased region" description="Basic and acidic residues" evidence="1">
    <location>
        <begin position="89"/>
        <end position="131"/>
    </location>
</feature>
<keyword evidence="3" id="KW-1185">Reference proteome</keyword>
<name>A0A1W5DCZ2_9LECA</name>
<sequence length="131" mass="15370">MSLTNIWHLRKVAETSSKACYVCYKPTTSVLDHFYVCPGHLKDRGFCSPIIDEAEAVAKRKKEEMDREIELIKKEYDEKVKKKKTKDKKSKEKEDEKKKEEEEAKQAEQEKNDKVSSPRRHEDRAPAEDNV</sequence>
<dbReference type="EMBL" id="FWEW01003742">
    <property type="protein sequence ID" value="SLM40875.1"/>
    <property type="molecule type" value="Genomic_DNA"/>
</dbReference>
<dbReference type="Pfam" id="PF08432">
    <property type="entry name" value="Vfa1"/>
    <property type="match status" value="1"/>
</dbReference>
<reference evidence="3" key="1">
    <citation type="submission" date="2017-03" db="EMBL/GenBank/DDBJ databases">
        <authorList>
            <person name="Sharma R."/>
            <person name="Thines M."/>
        </authorList>
    </citation>
    <scope>NUCLEOTIDE SEQUENCE [LARGE SCALE GENOMIC DNA]</scope>
</reference>
<dbReference type="Proteomes" id="UP000192927">
    <property type="component" value="Unassembled WGS sequence"/>
</dbReference>
<accession>A0A1W5DCZ2</accession>
<feature type="region of interest" description="Disordered" evidence="1">
    <location>
        <begin position="79"/>
        <end position="131"/>
    </location>
</feature>
<evidence type="ECO:0000313" key="2">
    <source>
        <dbReference type="EMBL" id="SLM40875.1"/>
    </source>
</evidence>
<evidence type="ECO:0000256" key="1">
    <source>
        <dbReference type="SAM" id="MobiDB-lite"/>
    </source>
</evidence>
<dbReference type="PANTHER" id="PTHR28218:SF1">
    <property type="entry name" value="VPS4-ASSOCIATED PROTEIN 1"/>
    <property type="match status" value="1"/>
</dbReference>
<organism evidence="2 3">
    <name type="scientific">Lasallia pustulata</name>
    <dbReference type="NCBI Taxonomy" id="136370"/>
    <lineage>
        <taxon>Eukaryota</taxon>
        <taxon>Fungi</taxon>
        <taxon>Dikarya</taxon>
        <taxon>Ascomycota</taxon>
        <taxon>Pezizomycotina</taxon>
        <taxon>Lecanoromycetes</taxon>
        <taxon>OSLEUM clade</taxon>
        <taxon>Umbilicariomycetidae</taxon>
        <taxon>Umbilicariales</taxon>
        <taxon>Umbilicariaceae</taxon>
        <taxon>Lasallia</taxon>
    </lineage>
</organism>
<dbReference type="GO" id="GO:0005768">
    <property type="term" value="C:endosome"/>
    <property type="evidence" value="ECO:0007669"/>
    <property type="project" value="TreeGrafter"/>
</dbReference>